<gene>
    <name evidence="2" type="ORF">AYO21_09519</name>
</gene>
<evidence type="ECO:0000313" key="2">
    <source>
        <dbReference type="EMBL" id="OAG36277.1"/>
    </source>
</evidence>
<sequence>MAPFVVDNEAKIDALVTLVTKRMRVEQAQLTFVDLEGVNLTQSLTNLVDVHQLKAKAFDLTTVDGTGLEMVLDGVFKHLDSLRHSQRLGCPLRPLGRPRRGHHRPAGHPSVMPPEIRGARMSTD</sequence>
<dbReference type="GeneID" id="34604652"/>
<name>A0A177EW59_9EURO</name>
<keyword evidence="3" id="KW-1185">Reference proteome</keyword>
<feature type="region of interest" description="Disordered" evidence="1">
    <location>
        <begin position="88"/>
        <end position="124"/>
    </location>
</feature>
<reference evidence="2 3" key="1">
    <citation type="submission" date="2016-03" db="EMBL/GenBank/DDBJ databases">
        <title>Draft genome sequence of the Fonsecaea monophora CBS 269.37.</title>
        <authorList>
            <person name="Bombassaro A."/>
            <person name="Vinicius W.A."/>
            <person name="De Hoog S."/>
            <person name="Sun J."/>
            <person name="Souza E.M."/>
            <person name="Raittz R.T."/>
            <person name="Costa F."/>
            <person name="Leao A.C."/>
            <person name="Tadra-Sfeir M.Z."/>
            <person name="Baura V."/>
            <person name="Balsanelli E."/>
            <person name="Pedrosa F.O."/>
            <person name="Moreno L.F."/>
            <person name="Steffens M.B."/>
            <person name="Xi L."/>
            <person name="Bocca A.L."/>
            <person name="Felipe M.S."/>
            <person name="Teixeira M."/>
            <person name="Telles Filho F.Q."/>
            <person name="Azevedo C.M."/>
            <person name="Gomes R."/>
            <person name="Vicente V.A."/>
        </authorList>
    </citation>
    <scope>NUCLEOTIDE SEQUENCE [LARGE SCALE GENOMIC DNA]</scope>
    <source>
        <strain evidence="2 3">CBS 269.37</strain>
    </source>
</reference>
<dbReference type="EMBL" id="LVKK01000095">
    <property type="protein sequence ID" value="OAG36277.1"/>
    <property type="molecule type" value="Genomic_DNA"/>
</dbReference>
<comment type="caution">
    <text evidence="2">The sequence shown here is derived from an EMBL/GenBank/DDBJ whole genome shotgun (WGS) entry which is preliminary data.</text>
</comment>
<proteinExistence type="predicted"/>
<organism evidence="2 3">
    <name type="scientific">Fonsecaea monophora</name>
    <dbReference type="NCBI Taxonomy" id="254056"/>
    <lineage>
        <taxon>Eukaryota</taxon>
        <taxon>Fungi</taxon>
        <taxon>Dikarya</taxon>
        <taxon>Ascomycota</taxon>
        <taxon>Pezizomycotina</taxon>
        <taxon>Eurotiomycetes</taxon>
        <taxon>Chaetothyriomycetidae</taxon>
        <taxon>Chaetothyriales</taxon>
        <taxon>Herpotrichiellaceae</taxon>
        <taxon>Fonsecaea</taxon>
    </lineage>
</organism>
<dbReference type="RefSeq" id="XP_022508229.1">
    <property type="nucleotide sequence ID" value="XM_022659452.1"/>
</dbReference>
<dbReference type="AlphaFoldDB" id="A0A177EW59"/>
<evidence type="ECO:0000313" key="3">
    <source>
        <dbReference type="Proteomes" id="UP000077002"/>
    </source>
</evidence>
<protein>
    <submittedName>
        <fullName evidence="2">Uncharacterized protein</fullName>
    </submittedName>
</protein>
<dbReference type="Proteomes" id="UP000077002">
    <property type="component" value="Unassembled WGS sequence"/>
</dbReference>
<feature type="compositionally biased region" description="Basic residues" evidence="1">
    <location>
        <begin position="96"/>
        <end position="106"/>
    </location>
</feature>
<dbReference type="OrthoDB" id="4156109at2759"/>
<evidence type="ECO:0000256" key="1">
    <source>
        <dbReference type="SAM" id="MobiDB-lite"/>
    </source>
</evidence>
<accession>A0A177EW59</accession>